<feature type="transmembrane region" description="Helical" evidence="5">
    <location>
        <begin position="21"/>
        <end position="44"/>
    </location>
</feature>
<evidence type="ECO:0000256" key="4">
    <source>
        <dbReference type="ARBA" id="ARBA00023136"/>
    </source>
</evidence>
<dbReference type="PROSITE" id="PS50850">
    <property type="entry name" value="MFS"/>
    <property type="match status" value="1"/>
</dbReference>
<name>A0ABV5YMG9_9ACTN</name>
<comment type="subcellular location">
    <subcellularLocation>
        <location evidence="1">Cell membrane</location>
        <topology evidence="1">Multi-pass membrane protein</topology>
    </subcellularLocation>
</comment>
<dbReference type="RefSeq" id="WP_378207823.1">
    <property type="nucleotide sequence ID" value="NZ_JBHLZP010000224.1"/>
</dbReference>
<proteinExistence type="predicted"/>
<feature type="transmembrane region" description="Helical" evidence="5">
    <location>
        <begin position="339"/>
        <end position="363"/>
    </location>
</feature>
<dbReference type="InterPro" id="IPR005828">
    <property type="entry name" value="MFS_sugar_transport-like"/>
</dbReference>
<comment type="caution">
    <text evidence="7">The sequence shown here is derived from an EMBL/GenBank/DDBJ whole genome shotgun (WGS) entry which is preliminary data.</text>
</comment>
<evidence type="ECO:0000259" key="6">
    <source>
        <dbReference type="PROSITE" id="PS50850"/>
    </source>
</evidence>
<dbReference type="InterPro" id="IPR005829">
    <property type="entry name" value="Sugar_transporter_CS"/>
</dbReference>
<feature type="transmembrane region" description="Helical" evidence="5">
    <location>
        <begin position="245"/>
        <end position="264"/>
    </location>
</feature>
<protein>
    <submittedName>
        <fullName evidence="7">MFS transporter</fullName>
    </submittedName>
</protein>
<gene>
    <name evidence="7" type="ORF">ACFFNX_26520</name>
</gene>
<dbReference type="PROSITE" id="PS00216">
    <property type="entry name" value="SUGAR_TRANSPORT_1"/>
    <property type="match status" value="1"/>
</dbReference>
<feature type="transmembrane region" description="Helical" evidence="5">
    <location>
        <begin position="110"/>
        <end position="132"/>
    </location>
</feature>
<feature type="transmembrane region" description="Helical" evidence="5">
    <location>
        <begin position="172"/>
        <end position="190"/>
    </location>
</feature>
<dbReference type="PANTHER" id="PTHR23508">
    <property type="entry name" value="CARBOXYLIC ACID TRANSPORTER PROTEIN HOMOLOG"/>
    <property type="match status" value="1"/>
</dbReference>
<dbReference type="EMBL" id="JBHLZP010000224">
    <property type="protein sequence ID" value="MFB9835741.1"/>
    <property type="molecule type" value="Genomic_DNA"/>
</dbReference>
<evidence type="ECO:0000256" key="5">
    <source>
        <dbReference type="SAM" id="Phobius"/>
    </source>
</evidence>
<feature type="transmembrane region" description="Helical" evidence="5">
    <location>
        <begin position="284"/>
        <end position="307"/>
    </location>
</feature>
<feature type="transmembrane region" description="Helical" evidence="5">
    <location>
        <begin position="50"/>
        <end position="73"/>
    </location>
</feature>
<evidence type="ECO:0000313" key="7">
    <source>
        <dbReference type="EMBL" id="MFB9835741.1"/>
    </source>
</evidence>
<dbReference type="SUPFAM" id="SSF103473">
    <property type="entry name" value="MFS general substrate transporter"/>
    <property type="match status" value="1"/>
</dbReference>
<accession>A0ABV5YMG9</accession>
<organism evidence="7 8">
    <name type="scientific">Actinoallomurus acaciae</name>
    <dbReference type="NCBI Taxonomy" id="502577"/>
    <lineage>
        <taxon>Bacteria</taxon>
        <taxon>Bacillati</taxon>
        <taxon>Actinomycetota</taxon>
        <taxon>Actinomycetes</taxon>
        <taxon>Streptosporangiales</taxon>
        <taxon>Thermomonosporaceae</taxon>
        <taxon>Actinoallomurus</taxon>
    </lineage>
</organism>
<dbReference type="InterPro" id="IPR036259">
    <property type="entry name" value="MFS_trans_sf"/>
</dbReference>
<keyword evidence="3 5" id="KW-1133">Transmembrane helix</keyword>
<keyword evidence="4 5" id="KW-0472">Membrane</keyword>
<evidence type="ECO:0000256" key="1">
    <source>
        <dbReference type="ARBA" id="ARBA00004651"/>
    </source>
</evidence>
<evidence type="ECO:0000256" key="3">
    <source>
        <dbReference type="ARBA" id="ARBA00022989"/>
    </source>
</evidence>
<reference evidence="7 8" key="1">
    <citation type="submission" date="2024-09" db="EMBL/GenBank/DDBJ databases">
        <authorList>
            <person name="Sun Q."/>
            <person name="Mori K."/>
        </authorList>
    </citation>
    <scope>NUCLEOTIDE SEQUENCE [LARGE SCALE GENOMIC DNA]</scope>
    <source>
        <strain evidence="7 8">TBRC 0563</strain>
    </source>
</reference>
<dbReference type="Proteomes" id="UP001589627">
    <property type="component" value="Unassembled WGS sequence"/>
</dbReference>
<dbReference type="InterPro" id="IPR020846">
    <property type="entry name" value="MFS_dom"/>
</dbReference>
<feature type="transmembrane region" description="Helical" evidence="5">
    <location>
        <begin position="144"/>
        <end position="166"/>
    </location>
</feature>
<keyword evidence="2 5" id="KW-0812">Transmembrane</keyword>
<keyword evidence="8" id="KW-1185">Reference proteome</keyword>
<feature type="transmembrane region" description="Helical" evidence="5">
    <location>
        <begin position="375"/>
        <end position="395"/>
    </location>
</feature>
<feature type="transmembrane region" description="Helical" evidence="5">
    <location>
        <begin position="314"/>
        <end position="333"/>
    </location>
</feature>
<feature type="transmembrane region" description="Helical" evidence="5">
    <location>
        <begin position="407"/>
        <end position="426"/>
    </location>
</feature>
<dbReference type="PANTHER" id="PTHR23508:SF10">
    <property type="entry name" value="CARBOXYLIC ACID TRANSPORTER PROTEIN HOMOLOG"/>
    <property type="match status" value="1"/>
</dbReference>
<evidence type="ECO:0000313" key="8">
    <source>
        <dbReference type="Proteomes" id="UP001589627"/>
    </source>
</evidence>
<dbReference type="Gene3D" id="1.20.1250.20">
    <property type="entry name" value="MFS general substrate transporter like domains"/>
    <property type="match status" value="1"/>
</dbReference>
<sequence>MTLANTLDAAQLTRFRRRVTALSSCGMFLDGFDLTVIAVALPVLKKQWDIPSTTLGLVSASALIGMLLGALVFGRLTDRLGRKTVYTLDLIAFVVFALLTAVAQNLWQLILFRLLLGIAIGADYPISSSLTAEFAATRSRGRHIALMSMAYGAGAVVAYLMGIAFAGTGSSSWRWMLLVGAGLAVVVTIARKTIPESPRWLSSQGRGDEAAAIVRDLVGDASDTGQAESPRLEAHRFGELFSKRFLRFTIFVCVFYFCFAVAFYGVQLYTPTIVGELTGSSTRLAAVGSAMVSFVGILGMLVGSVLVEVWGRRPGVILGMCGQGALLALLAILSHAPFAGIVIMFAAGLFFANIGPGIMILLYPSELFPTALRGSAVGLSVGASRIGAILGVFVFPDLVDAWGLHHALWLFAGTALLGALVCVVLAPETRGRVLEDIAEDAGTAPATHAPAAPASGP</sequence>
<feature type="transmembrane region" description="Helical" evidence="5">
    <location>
        <begin position="85"/>
        <end position="104"/>
    </location>
</feature>
<dbReference type="PROSITE" id="PS00217">
    <property type="entry name" value="SUGAR_TRANSPORT_2"/>
    <property type="match status" value="1"/>
</dbReference>
<evidence type="ECO:0000256" key="2">
    <source>
        <dbReference type="ARBA" id="ARBA00022692"/>
    </source>
</evidence>
<feature type="domain" description="Major facilitator superfamily (MFS) profile" evidence="6">
    <location>
        <begin position="19"/>
        <end position="430"/>
    </location>
</feature>
<dbReference type="Pfam" id="PF00083">
    <property type="entry name" value="Sugar_tr"/>
    <property type="match status" value="1"/>
</dbReference>